<evidence type="ECO:0000256" key="1">
    <source>
        <dbReference type="ARBA" id="ARBA00004651"/>
    </source>
</evidence>
<keyword evidence="11" id="KW-1185">Reference proteome</keyword>
<feature type="domain" description="ABC3 transporter permease C-terminal" evidence="8">
    <location>
        <begin position="305"/>
        <end position="451"/>
    </location>
</feature>
<feature type="domain" description="MacB-like periplasmic core" evidence="9">
    <location>
        <begin position="19"/>
        <end position="240"/>
    </location>
</feature>
<dbReference type="Pfam" id="PF12704">
    <property type="entry name" value="MacB_PCD"/>
    <property type="match status" value="1"/>
</dbReference>
<evidence type="ECO:0000256" key="7">
    <source>
        <dbReference type="SAM" id="Phobius"/>
    </source>
</evidence>
<dbReference type="InterPro" id="IPR003838">
    <property type="entry name" value="ABC3_permease_C"/>
</dbReference>
<evidence type="ECO:0000259" key="8">
    <source>
        <dbReference type="Pfam" id="PF02687"/>
    </source>
</evidence>
<keyword evidence="5 7" id="KW-0472">Membrane</keyword>
<dbReference type="EMBL" id="LR134406">
    <property type="protein sequence ID" value="VEH71291.1"/>
    <property type="molecule type" value="Genomic_DNA"/>
</dbReference>
<evidence type="ECO:0000256" key="5">
    <source>
        <dbReference type="ARBA" id="ARBA00023136"/>
    </source>
</evidence>
<dbReference type="GO" id="GO:0022857">
    <property type="term" value="F:transmembrane transporter activity"/>
    <property type="evidence" value="ECO:0007669"/>
    <property type="project" value="TreeGrafter"/>
</dbReference>
<proteinExistence type="inferred from homology"/>
<evidence type="ECO:0000256" key="6">
    <source>
        <dbReference type="ARBA" id="ARBA00038076"/>
    </source>
</evidence>
<feature type="transmembrane region" description="Helical" evidence="7">
    <location>
        <begin position="305"/>
        <end position="325"/>
    </location>
</feature>
<evidence type="ECO:0000256" key="2">
    <source>
        <dbReference type="ARBA" id="ARBA00022475"/>
    </source>
</evidence>
<protein>
    <submittedName>
        <fullName evidence="10">FtsX-like permease family</fullName>
    </submittedName>
</protein>
<name>A0A448N1I9_9ACTN</name>
<dbReference type="InterPro" id="IPR025857">
    <property type="entry name" value="MacB_PCD"/>
</dbReference>
<keyword evidence="3 7" id="KW-0812">Transmembrane</keyword>
<dbReference type="RefSeq" id="WP_061788195.1">
    <property type="nucleotide sequence ID" value="NZ_CAJZDL010000147.1"/>
</dbReference>
<dbReference type="PANTHER" id="PTHR30572:SF9">
    <property type="entry name" value="ABC TRANSPORTER PERMEASE PROTEIN"/>
    <property type="match status" value="1"/>
</dbReference>
<dbReference type="PANTHER" id="PTHR30572">
    <property type="entry name" value="MEMBRANE COMPONENT OF TRANSPORTER-RELATED"/>
    <property type="match status" value="1"/>
</dbReference>
<dbReference type="InterPro" id="IPR050250">
    <property type="entry name" value="Macrolide_Exporter_MacB"/>
</dbReference>
<evidence type="ECO:0000256" key="4">
    <source>
        <dbReference type="ARBA" id="ARBA00022989"/>
    </source>
</evidence>
<comment type="similarity">
    <text evidence="6">Belongs to the ABC-4 integral membrane protein family.</text>
</comment>
<dbReference type="Proteomes" id="UP000273044">
    <property type="component" value="Chromosome"/>
</dbReference>
<comment type="subcellular location">
    <subcellularLocation>
        <location evidence="1">Cell membrane</location>
        <topology evidence="1">Multi-pass membrane protein</topology>
    </subcellularLocation>
</comment>
<keyword evidence="4 7" id="KW-1133">Transmembrane helix</keyword>
<feature type="transmembrane region" description="Helical" evidence="7">
    <location>
        <begin position="346"/>
        <end position="368"/>
    </location>
</feature>
<evidence type="ECO:0000313" key="10">
    <source>
        <dbReference type="EMBL" id="VEH71291.1"/>
    </source>
</evidence>
<dbReference type="GeneID" id="64408038"/>
<keyword evidence="2" id="KW-1003">Cell membrane</keyword>
<evidence type="ECO:0000259" key="9">
    <source>
        <dbReference type="Pfam" id="PF12704"/>
    </source>
</evidence>
<reference evidence="10 11" key="1">
    <citation type="submission" date="2018-12" db="EMBL/GenBank/DDBJ databases">
        <authorList>
            <consortium name="Pathogen Informatics"/>
        </authorList>
    </citation>
    <scope>NUCLEOTIDE SEQUENCE [LARGE SCALE GENOMIC DNA]</scope>
    <source>
        <strain evidence="10 11">NCTC12967</strain>
    </source>
</reference>
<dbReference type="Pfam" id="PF02687">
    <property type="entry name" value="FtsX"/>
    <property type="match status" value="1"/>
</dbReference>
<evidence type="ECO:0000313" key="11">
    <source>
        <dbReference type="Proteomes" id="UP000273044"/>
    </source>
</evidence>
<sequence length="460" mass="49338">MRALTCAWRFVVRKKLKTLIMFGILLCLSTVMLSMVAVKGSTDAAASQVGQQLKAGFTLENNRKNNPGTPRGGGVVKEADIDAVKGVPGVSDHLRRMSLTADLVGAKPLKLPNSQRDYDAQKEKLFGNLVGGYGENNTELDVNFRSGGLKLSQGRHVNESDVNKAIIHEDLAKANGLKVGDKLKLKGNPEDADNVNKSTEEVEVEIVGLFSGENIKPARTRVELVQNSIYTDVTTTKQLAKFPEGKEIYTDATFFVESAGKLDEVMKQAGQLGVDWKNFQLSKTNQILAGVTGTVQSIYKLVDTMVVATVIFGVVVISLVLWLWARERRRETGILLSVGTSKPGIVTQHILELVLIAIPAFGAAWFAAQGAAQFIGNQLVSQAAKSTSKDMASQLGGSGLGADNESALSGKTLDHVQVMLDTGQWALVCGISLALVCIAVLIASIPVLRARPKALLTQLS</sequence>
<organism evidence="10 11">
    <name type="scientific">Arachnia propionica</name>
    <dbReference type="NCBI Taxonomy" id="1750"/>
    <lineage>
        <taxon>Bacteria</taxon>
        <taxon>Bacillati</taxon>
        <taxon>Actinomycetota</taxon>
        <taxon>Actinomycetes</taxon>
        <taxon>Propionibacteriales</taxon>
        <taxon>Propionibacteriaceae</taxon>
        <taxon>Arachnia</taxon>
    </lineage>
</organism>
<dbReference type="AlphaFoldDB" id="A0A448N1I9"/>
<accession>A0A448N1I9</accession>
<evidence type="ECO:0000256" key="3">
    <source>
        <dbReference type="ARBA" id="ARBA00022692"/>
    </source>
</evidence>
<dbReference type="GO" id="GO:0005886">
    <property type="term" value="C:plasma membrane"/>
    <property type="evidence" value="ECO:0007669"/>
    <property type="project" value="UniProtKB-SubCell"/>
</dbReference>
<gene>
    <name evidence="10" type="ORF">NCTC12967_02610</name>
</gene>
<feature type="transmembrane region" description="Helical" evidence="7">
    <location>
        <begin position="425"/>
        <end position="448"/>
    </location>
</feature>